<protein>
    <submittedName>
        <fullName evidence="1">Uncharacterized protein</fullName>
    </submittedName>
</protein>
<dbReference type="EMBL" id="JOJR01000449">
    <property type="protein sequence ID" value="RCN37702.1"/>
    <property type="molecule type" value="Genomic_DNA"/>
</dbReference>
<comment type="caution">
    <text evidence="1">The sequence shown here is derived from an EMBL/GenBank/DDBJ whole genome shotgun (WGS) entry which is preliminary data.</text>
</comment>
<keyword evidence="2" id="KW-1185">Reference proteome</keyword>
<dbReference type="OrthoDB" id="5877748at2759"/>
<accession>A0A368G017</accession>
<dbReference type="Proteomes" id="UP000252519">
    <property type="component" value="Unassembled WGS sequence"/>
</dbReference>
<gene>
    <name evidence="1" type="ORF">ANCCAN_16404</name>
</gene>
<reference evidence="1 2" key="1">
    <citation type="submission" date="2014-10" db="EMBL/GenBank/DDBJ databases">
        <title>Draft genome of the hookworm Ancylostoma caninum.</title>
        <authorList>
            <person name="Mitreva M."/>
        </authorList>
    </citation>
    <scope>NUCLEOTIDE SEQUENCE [LARGE SCALE GENOMIC DNA]</scope>
    <source>
        <strain evidence="1 2">Baltimore</strain>
    </source>
</reference>
<name>A0A368G017_ANCCA</name>
<dbReference type="STRING" id="29170.A0A368G017"/>
<sequence length="258" mass="29001">MLHTSYDAVEGLSQRTSPVFSKPNRFGVIRRGTRAKRPAGTRHRAVLVGQTTSPALITRTHPGQQIFEQTFKVEQPRRRRLRTKLHRRYPSIPPVRQGGFATDIRSSFGTTQEKSSVPLVITSPIPPQSPPVFSRLSIRPHAVNRQPTFGASHQQAPAVQLSLRPSGVSMARTPQSLNQPQSLARTMAPPGQLKVVKPKKNNFFRLSEWDRIREEFLRIKRQHKKLRQKHLKARAASGGKTLSAERVNTASAREVISI</sequence>
<dbReference type="AlphaFoldDB" id="A0A368G017"/>
<proteinExistence type="predicted"/>
<evidence type="ECO:0000313" key="2">
    <source>
        <dbReference type="Proteomes" id="UP000252519"/>
    </source>
</evidence>
<organism evidence="1 2">
    <name type="scientific">Ancylostoma caninum</name>
    <name type="common">Dog hookworm</name>
    <dbReference type="NCBI Taxonomy" id="29170"/>
    <lineage>
        <taxon>Eukaryota</taxon>
        <taxon>Metazoa</taxon>
        <taxon>Ecdysozoa</taxon>
        <taxon>Nematoda</taxon>
        <taxon>Chromadorea</taxon>
        <taxon>Rhabditida</taxon>
        <taxon>Rhabditina</taxon>
        <taxon>Rhabditomorpha</taxon>
        <taxon>Strongyloidea</taxon>
        <taxon>Ancylostomatidae</taxon>
        <taxon>Ancylostomatinae</taxon>
        <taxon>Ancylostoma</taxon>
    </lineage>
</organism>
<evidence type="ECO:0000313" key="1">
    <source>
        <dbReference type="EMBL" id="RCN37702.1"/>
    </source>
</evidence>